<organism evidence="1 2">
    <name type="scientific">Cannabis sativa</name>
    <name type="common">Hemp</name>
    <name type="synonym">Marijuana</name>
    <dbReference type="NCBI Taxonomy" id="3483"/>
    <lineage>
        <taxon>Eukaryota</taxon>
        <taxon>Viridiplantae</taxon>
        <taxon>Streptophyta</taxon>
        <taxon>Embryophyta</taxon>
        <taxon>Tracheophyta</taxon>
        <taxon>Spermatophyta</taxon>
        <taxon>Magnoliopsida</taxon>
        <taxon>eudicotyledons</taxon>
        <taxon>Gunneridae</taxon>
        <taxon>Pentapetalae</taxon>
        <taxon>rosids</taxon>
        <taxon>fabids</taxon>
        <taxon>Rosales</taxon>
        <taxon>Cannabaceae</taxon>
        <taxon>Cannabis</taxon>
    </lineage>
</organism>
<reference evidence="1" key="1">
    <citation type="submission" date="2021-03" db="UniProtKB">
        <authorList>
            <consortium name="EnsemblPlants"/>
        </authorList>
    </citation>
    <scope>IDENTIFICATION</scope>
</reference>
<accession>A0A803QK28</accession>
<sequence length="93" mass="10163">MEDVSRPCMQRPDQRIRDLKVHCPSSGGLSTVPLTINSKEGAEPKAPMGCYHQGNTVKVTHDPGSRAWCPLIVHGQVSISKLSSHAFQHYIGV</sequence>
<dbReference type="Proteomes" id="UP000596661">
    <property type="component" value="Unassembled WGS sequence"/>
</dbReference>
<protein>
    <submittedName>
        <fullName evidence="1">Uncharacterized protein</fullName>
    </submittedName>
</protein>
<evidence type="ECO:0000313" key="1">
    <source>
        <dbReference type="EnsemblPlants" id="cds.evm.model.10.1539"/>
    </source>
</evidence>
<dbReference type="EMBL" id="UZAU01000821">
    <property type="status" value="NOT_ANNOTATED_CDS"/>
    <property type="molecule type" value="Genomic_DNA"/>
</dbReference>
<keyword evidence="2" id="KW-1185">Reference proteome</keyword>
<dbReference type="Gramene" id="evm.model.10.1539">
    <property type="protein sequence ID" value="cds.evm.model.10.1539"/>
    <property type="gene ID" value="evm.TU.10.1539"/>
</dbReference>
<proteinExistence type="predicted"/>
<name>A0A803QK28_CANSA</name>
<evidence type="ECO:0000313" key="2">
    <source>
        <dbReference type="Proteomes" id="UP000596661"/>
    </source>
</evidence>
<dbReference type="AlphaFoldDB" id="A0A803QK28"/>
<dbReference type="EnsemblPlants" id="evm.model.10.1539">
    <property type="protein sequence ID" value="cds.evm.model.10.1539"/>
    <property type="gene ID" value="evm.TU.10.1539"/>
</dbReference>